<organism evidence="4 5">
    <name type="scientific">Candidatus Desulfolinea nitratireducens</name>
    <dbReference type="NCBI Taxonomy" id="2841698"/>
    <lineage>
        <taxon>Bacteria</taxon>
        <taxon>Bacillati</taxon>
        <taxon>Chloroflexota</taxon>
        <taxon>Anaerolineae</taxon>
        <taxon>Anaerolineales</taxon>
        <taxon>Anaerolineales incertae sedis</taxon>
        <taxon>Candidatus Desulfolinea</taxon>
    </lineage>
</organism>
<gene>
    <name evidence="4" type="ORF">H8E29_07745</name>
</gene>
<dbReference type="AlphaFoldDB" id="A0A8J6NMV9"/>
<comment type="caution">
    <text evidence="4">The sequence shown here is derived from an EMBL/GenBank/DDBJ whole genome shotgun (WGS) entry which is preliminary data.</text>
</comment>
<name>A0A8J6NMV9_9CHLR</name>
<dbReference type="Gene3D" id="2.30.110.10">
    <property type="entry name" value="Electron Transport, Fmn-binding Protein, Chain A"/>
    <property type="match status" value="1"/>
</dbReference>
<proteinExistence type="inferred from homology"/>
<dbReference type="EMBL" id="JACNJN010000092">
    <property type="protein sequence ID" value="MBC8335139.1"/>
    <property type="molecule type" value="Genomic_DNA"/>
</dbReference>
<evidence type="ECO:0000256" key="1">
    <source>
        <dbReference type="ARBA" id="ARBA00008710"/>
    </source>
</evidence>
<dbReference type="PANTHER" id="PTHR39428:SF3">
    <property type="entry name" value="DEAZAFLAVIN-DEPENDENT NITROREDUCTASE"/>
    <property type="match status" value="1"/>
</dbReference>
<evidence type="ECO:0000313" key="5">
    <source>
        <dbReference type="Proteomes" id="UP000614469"/>
    </source>
</evidence>
<dbReference type="SUPFAM" id="SSF50475">
    <property type="entry name" value="FMN-binding split barrel"/>
    <property type="match status" value="1"/>
</dbReference>
<dbReference type="Proteomes" id="UP000614469">
    <property type="component" value="Unassembled WGS sequence"/>
</dbReference>
<dbReference type="Pfam" id="PF04075">
    <property type="entry name" value="F420H2_quin_red"/>
    <property type="match status" value="1"/>
</dbReference>
<protein>
    <submittedName>
        <fullName evidence="4">Nitroreductase family deazaflavin-dependent oxidoreductase</fullName>
    </submittedName>
</protein>
<sequence>MNWQRMKTIQKLHRGLYAIGLGPLIGKIILLLTTTGRKSGLKRVTPLQYEKIDGKYYLGSARGLKADWVRNIQANPNVEIRVKSLSFQGQAEVVTDQSRFADFIETRLERHPFMLGLIMQKVHALPKRPTREQLEKLAEKEAFVIIEPH</sequence>
<dbReference type="InterPro" id="IPR012349">
    <property type="entry name" value="Split_barrel_FMN-bd"/>
</dbReference>
<feature type="transmembrane region" description="Helical" evidence="3">
    <location>
        <begin position="15"/>
        <end position="33"/>
    </location>
</feature>
<keyword evidence="3" id="KW-0472">Membrane</keyword>
<evidence type="ECO:0000256" key="3">
    <source>
        <dbReference type="SAM" id="Phobius"/>
    </source>
</evidence>
<evidence type="ECO:0000256" key="2">
    <source>
        <dbReference type="ARBA" id="ARBA00049106"/>
    </source>
</evidence>
<dbReference type="GO" id="GO:0070967">
    <property type="term" value="F:coenzyme F420 binding"/>
    <property type="evidence" value="ECO:0007669"/>
    <property type="project" value="TreeGrafter"/>
</dbReference>
<evidence type="ECO:0000313" key="4">
    <source>
        <dbReference type="EMBL" id="MBC8335139.1"/>
    </source>
</evidence>
<keyword evidence="3" id="KW-0812">Transmembrane</keyword>
<dbReference type="NCBIfam" id="TIGR00026">
    <property type="entry name" value="hi_GC_TIGR00026"/>
    <property type="match status" value="1"/>
</dbReference>
<dbReference type="InterPro" id="IPR004378">
    <property type="entry name" value="F420H2_quin_Rdtase"/>
</dbReference>
<dbReference type="GO" id="GO:0005886">
    <property type="term" value="C:plasma membrane"/>
    <property type="evidence" value="ECO:0007669"/>
    <property type="project" value="TreeGrafter"/>
</dbReference>
<comment type="similarity">
    <text evidence="1">Belongs to the F420H(2)-dependent quinone reductase family.</text>
</comment>
<comment type="catalytic activity">
    <reaction evidence="2">
        <text>oxidized coenzyme F420-(gamma-L-Glu)(n) + a quinol + H(+) = reduced coenzyme F420-(gamma-L-Glu)(n) + a quinone</text>
        <dbReference type="Rhea" id="RHEA:39663"/>
        <dbReference type="Rhea" id="RHEA-COMP:12939"/>
        <dbReference type="Rhea" id="RHEA-COMP:14378"/>
        <dbReference type="ChEBI" id="CHEBI:15378"/>
        <dbReference type="ChEBI" id="CHEBI:24646"/>
        <dbReference type="ChEBI" id="CHEBI:132124"/>
        <dbReference type="ChEBI" id="CHEBI:133980"/>
        <dbReference type="ChEBI" id="CHEBI:139511"/>
    </reaction>
</comment>
<dbReference type="GO" id="GO:0016491">
    <property type="term" value="F:oxidoreductase activity"/>
    <property type="evidence" value="ECO:0007669"/>
    <property type="project" value="InterPro"/>
</dbReference>
<dbReference type="PANTHER" id="PTHR39428">
    <property type="entry name" value="F420H(2)-DEPENDENT QUINONE REDUCTASE RV1261C"/>
    <property type="match status" value="1"/>
</dbReference>
<reference evidence="4 5" key="1">
    <citation type="submission" date="2020-08" db="EMBL/GenBank/DDBJ databases">
        <title>Bridging the membrane lipid divide: bacteria of the FCB group superphylum have the potential to synthesize archaeal ether lipids.</title>
        <authorList>
            <person name="Villanueva L."/>
            <person name="Von Meijenfeldt F.A.B."/>
            <person name="Westbye A.B."/>
            <person name="Yadav S."/>
            <person name="Hopmans E.C."/>
            <person name="Dutilh B.E."/>
            <person name="Sinninghe Damste J.S."/>
        </authorList>
    </citation>
    <scope>NUCLEOTIDE SEQUENCE [LARGE SCALE GENOMIC DNA]</scope>
    <source>
        <strain evidence="4">NIOZ-UU36</strain>
    </source>
</reference>
<keyword evidence="3" id="KW-1133">Transmembrane helix</keyword>
<accession>A0A8J6NMV9</accession>